<reference evidence="1" key="2">
    <citation type="submission" date="2023-01" db="EMBL/GenBank/DDBJ databases">
        <authorList>
            <person name="Petersen C."/>
        </authorList>
    </citation>
    <scope>NUCLEOTIDE SEQUENCE</scope>
    <source>
        <strain evidence="1">IBT 12815</strain>
    </source>
</reference>
<sequence length="127" mass="14432">MSLNERMEGRCINLPSMRIFLMLAGGGMTAGAGEACVEMAHGLLEICRISLRNLTERNLILALDHEFSQCALLNLLVSAWSGDKWQMDIHLKAKQHDDRQAQVARIESFEDVAQSWETWKEQEMANR</sequence>
<evidence type="ECO:0000313" key="2">
    <source>
        <dbReference type="Proteomes" id="UP001213799"/>
    </source>
</evidence>
<dbReference type="EMBL" id="JAQJAE010000006">
    <property type="protein sequence ID" value="KAJ5589344.1"/>
    <property type="molecule type" value="Genomic_DNA"/>
</dbReference>
<proteinExistence type="predicted"/>
<gene>
    <name evidence="1" type="ORF">N7537_012022</name>
</gene>
<evidence type="ECO:0000313" key="1">
    <source>
        <dbReference type="EMBL" id="KAJ5589344.1"/>
    </source>
</evidence>
<dbReference type="AlphaFoldDB" id="A0AAD6DPD1"/>
<protein>
    <submittedName>
        <fullName evidence="1">Uncharacterized protein</fullName>
    </submittedName>
</protein>
<comment type="caution">
    <text evidence="1">The sequence shown here is derived from an EMBL/GenBank/DDBJ whole genome shotgun (WGS) entry which is preliminary data.</text>
</comment>
<dbReference type="Proteomes" id="UP001213799">
    <property type="component" value="Unassembled WGS sequence"/>
</dbReference>
<dbReference type="RefSeq" id="XP_056748363.1">
    <property type="nucleotide sequence ID" value="XM_056903076.1"/>
</dbReference>
<name>A0AAD6DPD1_9EURO</name>
<organism evidence="1 2">
    <name type="scientific">Penicillium hordei</name>
    <dbReference type="NCBI Taxonomy" id="40994"/>
    <lineage>
        <taxon>Eukaryota</taxon>
        <taxon>Fungi</taxon>
        <taxon>Dikarya</taxon>
        <taxon>Ascomycota</taxon>
        <taxon>Pezizomycotina</taxon>
        <taxon>Eurotiomycetes</taxon>
        <taxon>Eurotiomycetidae</taxon>
        <taxon>Eurotiales</taxon>
        <taxon>Aspergillaceae</taxon>
        <taxon>Penicillium</taxon>
    </lineage>
</organism>
<dbReference type="GeneID" id="81593318"/>
<reference evidence="1" key="1">
    <citation type="journal article" date="2023" name="IMA Fungus">
        <title>Comparative genomic study of the Penicillium genus elucidates a diverse pangenome and 15 lateral gene transfer events.</title>
        <authorList>
            <person name="Petersen C."/>
            <person name="Sorensen T."/>
            <person name="Nielsen M.R."/>
            <person name="Sondergaard T.E."/>
            <person name="Sorensen J.L."/>
            <person name="Fitzpatrick D.A."/>
            <person name="Frisvad J.C."/>
            <person name="Nielsen K.L."/>
        </authorList>
    </citation>
    <scope>NUCLEOTIDE SEQUENCE</scope>
    <source>
        <strain evidence="1">IBT 12815</strain>
    </source>
</reference>
<keyword evidence="2" id="KW-1185">Reference proteome</keyword>
<accession>A0AAD6DPD1</accession>